<dbReference type="Gene3D" id="2.70.50.70">
    <property type="match status" value="1"/>
</dbReference>
<name>A0AAN7TFC8_9PEZI</name>
<sequence>MNLWHPAPFNSTNNPHRTTPSDPYLKYPYSCCGPNDRWTYPCRGYETLLGTPQGAPTATWEAGSTQTWNISGVGPLGGNHYGGSCQVGFSVDGGTTFRVATSYMGNCPYRNNGVEPADQDFPLRIPADLPTGVQLFAWVWYNREQELNSNCAAVEITAPSSSGYEGPTDTVAFNARPEMFVADDGNGCETPHTVAELQYPQPGPDVMMGDGEYPLQLPSGDCAVGGGNQEYQGVTGEDGHATPEGVVRIDGRG</sequence>
<comment type="caution">
    <text evidence="1">The sequence shown here is derived from an EMBL/GenBank/DDBJ whole genome shotgun (WGS) entry which is preliminary data.</text>
</comment>
<evidence type="ECO:0000313" key="2">
    <source>
        <dbReference type="Proteomes" id="UP001310890"/>
    </source>
</evidence>
<evidence type="ECO:0008006" key="3">
    <source>
        <dbReference type="Google" id="ProtNLM"/>
    </source>
</evidence>
<protein>
    <recommendedName>
        <fullName evidence="3">Lytic polysaccharide monooxygenase</fullName>
    </recommendedName>
</protein>
<dbReference type="PANTHER" id="PTHR36182">
    <property type="entry name" value="PROTEIN, PUTATIVE (AFU_ORTHOLOGUE AFUA_6G10930)-RELATED"/>
    <property type="match status" value="1"/>
</dbReference>
<dbReference type="AlphaFoldDB" id="A0AAN7TFC8"/>
<dbReference type="EMBL" id="JAVRRL010000039">
    <property type="protein sequence ID" value="KAK5111444.1"/>
    <property type="molecule type" value="Genomic_DNA"/>
</dbReference>
<dbReference type="PANTHER" id="PTHR36182:SF1">
    <property type="entry name" value="PROTEIN, PUTATIVE (AFU_ORTHOLOGUE AFUA_6G10930)-RELATED"/>
    <property type="match status" value="1"/>
</dbReference>
<accession>A0AAN7TFC8</accession>
<gene>
    <name evidence="1" type="ORF">LTR62_004896</name>
</gene>
<reference evidence="1" key="1">
    <citation type="submission" date="2023-08" db="EMBL/GenBank/DDBJ databases">
        <title>Black Yeasts Isolated from many extreme environments.</title>
        <authorList>
            <person name="Coleine C."/>
            <person name="Stajich J.E."/>
            <person name="Selbmann L."/>
        </authorList>
    </citation>
    <scope>NUCLEOTIDE SEQUENCE</scope>
    <source>
        <strain evidence="1">CCFEE 5401</strain>
    </source>
</reference>
<evidence type="ECO:0000313" key="1">
    <source>
        <dbReference type="EMBL" id="KAK5111444.1"/>
    </source>
</evidence>
<proteinExistence type="predicted"/>
<organism evidence="1 2">
    <name type="scientific">Meristemomyces frigidus</name>
    <dbReference type="NCBI Taxonomy" id="1508187"/>
    <lineage>
        <taxon>Eukaryota</taxon>
        <taxon>Fungi</taxon>
        <taxon>Dikarya</taxon>
        <taxon>Ascomycota</taxon>
        <taxon>Pezizomycotina</taxon>
        <taxon>Dothideomycetes</taxon>
        <taxon>Dothideomycetidae</taxon>
        <taxon>Mycosphaerellales</taxon>
        <taxon>Teratosphaeriaceae</taxon>
        <taxon>Meristemomyces</taxon>
    </lineage>
</organism>
<dbReference type="Proteomes" id="UP001310890">
    <property type="component" value="Unassembled WGS sequence"/>
</dbReference>